<comment type="caution">
    <text evidence="2">The sequence shown here is derived from an EMBL/GenBank/DDBJ whole genome shotgun (WGS) entry which is preliminary data.</text>
</comment>
<dbReference type="Proteomes" id="UP000821853">
    <property type="component" value="Chromosome 1"/>
</dbReference>
<dbReference type="EMBL" id="JABSTR010000001">
    <property type="protein sequence ID" value="KAH9359925.1"/>
    <property type="molecule type" value="Genomic_DNA"/>
</dbReference>
<name>A0A9J6FAG9_HAELO</name>
<keyword evidence="3" id="KW-1185">Reference proteome</keyword>
<dbReference type="AlphaFoldDB" id="A0A9J6FAG9"/>
<organism evidence="2 3">
    <name type="scientific">Haemaphysalis longicornis</name>
    <name type="common">Bush tick</name>
    <dbReference type="NCBI Taxonomy" id="44386"/>
    <lineage>
        <taxon>Eukaryota</taxon>
        <taxon>Metazoa</taxon>
        <taxon>Ecdysozoa</taxon>
        <taxon>Arthropoda</taxon>
        <taxon>Chelicerata</taxon>
        <taxon>Arachnida</taxon>
        <taxon>Acari</taxon>
        <taxon>Parasitiformes</taxon>
        <taxon>Ixodida</taxon>
        <taxon>Ixodoidea</taxon>
        <taxon>Ixodidae</taxon>
        <taxon>Haemaphysalinae</taxon>
        <taxon>Haemaphysalis</taxon>
    </lineage>
</organism>
<reference evidence="2 3" key="1">
    <citation type="journal article" date="2020" name="Cell">
        <title>Large-Scale Comparative Analyses of Tick Genomes Elucidate Their Genetic Diversity and Vector Capacities.</title>
        <authorList>
            <consortium name="Tick Genome and Microbiome Consortium (TIGMIC)"/>
            <person name="Jia N."/>
            <person name="Wang J."/>
            <person name="Shi W."/>
            <person name="Du L."/>
            <person name="Sun Y."/>
            <person name="Zhan W."/>
            <person name="Jiang J.F."/>
            <person name="Wang Q."/>
            <person name="Zhang B."/>
            <person name="Ji P."/>
            <person name="Bell-Sakyi L."/>
            <person name="Cui X.M."/>
            <person name="Yuan T.T."/>
            <person name="Jiang B.G."/>
            <person name="Yang W.F."/>
            <person name="Lam T.T."/>
            <person name="Chang Q.C."/>
            <person name="Ding S.J."/>
            <person name="Wang X.J."/>
            <person name="Zhu J.G."/>
            <person name="Ruan X.D."/>
            <person name="Zhao L."/>
            <person name="Wei J.T."/>
            <person name="Ye R.Z."/>
            <person name="Que T.C."/>
            <person name="Du C.H."/>
            <person name="Zhou Y.H."/>
            <person name="Cheng J.X."/>
            <person name="Dai P.F."/>
            <person name="Guo W.B."/>
            <person name="Han X.H."/>
            <person name="Huang E.J."/>
            <person name="Li L.F."/>
            <person name="Wei W."/>
            <person name="Gao Y.C."/>
            <person name="Liu J.Z."/>
            <person name="Shao H.Z."/>
            <person name="Wang X."/>
            <person name="Wang C.C."/>
            <person name="Yang T.C."/>
            <person name="Huo Q.B."/>
            <person name="Li W."/>
            <person name="Chen H.Y."/>
            <person name="Chen S.E."/>
            <person name="Zhou L.G."/>
            <person name="Ni X.B."/>
            <person name="Tian J.H."/>
            <person name="Sheng Y."/>
            <person name="Liu T."/>
            <person name="Pan Y.S."/>
            <person name="Xia L.Y."/>
            <person name="Li J."/>
            <person name="Zhao F."/>
            <person name="Cao W.C."/>
        </authorList>
    </citation>
    <scope>NUCLEOTIDE SEQUENCE [LARGE SCALE GENOMIC DNA]</scope>
    <source>
        <strain evidence="2">HaeL-2018</strain>
    </source>
</reference>
<gene>
    <name evidence="2" type="ORF">HPB48_019278</name>
</gene>
<evidence type="ECO:0000256" key="1">
    <source>
        <dbReference type="SAM" id="MobiDB-lite"/>
    </source>
</evidence>
<evidence type="ECO:0000313" key="2">
    <source>
        <dbReference type="EMBL" id="KAH9359925.1"/>
    </source>
</evidence>
<accession>A0A9J6FAG9</accession>
<evidence type="ECO:0000313" key="3">
    <source>
        <dbReference type="Proteomes" id="UP000821853"/>
    </source>
</evidence>
<protein>
    <submittedName>
        <fullName evidence="2">Uncharacterized protein</fullName>
    </submittedName>
</protein>
<dbReference type="VEuPathDB" id="VectorBase:HLOH_062353"/>
<proteinExistence type="predicted"/>
<feature type="region of interest" description="Disordered" evidence="1">
    <location>
        <begin position="44"/>
        <end position="105"/>
    </location>
</feature>
<sequence>MWPSKRTRAGVARLLRLDRCRHTAALPCAAPATGQRADVCSQLSSRGQDHVPGTTPEMSTPVASAKVPDSATAPWQEPLDWPPLGPGTRLPKPDKVGTPWTKARK</sequence>